<comment type="caution">
    <text evidence="1">The sequence shown here is derived from an EMBL/GenBank/DDBJ whole genome shotgun (WGS) entry which is preliminary data.</text>
</comment>
<reference evidence="1 2" key="1">
    <citation type="submission" date="2015-01" db="EMBL/GenBank/DDBJ databases">
        <title>Evolution of Trichinella species and genotypes.</title>
        <authorList>
            <person name="Korhonen P.K."/>
            <person name="Edoardo P."/>
            <person name="Giuseppe L.R."/>
            <person name="Gasser R.B."/>
        </authorList>
    </citation>
    <scope>NUCLEOTIDE SEQUENCE [LARGE SCALE GENOMIC DNA]</scope>
    <source>
        <strain evidence="1">ISS120</strain>
    </source>
</reference>
<protein>
    <submittedName>
        <fullName evidence="1">Uncharacterized protein</fullName>
    </submittedName>
</protein>
<dbReference type="Proteomes" id="UP000054653">
    <property type="component" value="Unassembled WGS sequence"/>
</dbReference>
<gene>
    <name evidence="1" type="ORF">T03_5411</name>
</gene>
<organism evidence="1 2">
    <name type="scientific">Trichinella britovi</name>
    <name type="common">Parasitic roundworm</name>
    <dbReference type="NCBI Taxonomy" id="45882"/>
    <lineage>
        <taxon>Eukaryota</taxon>
        <taxon>Metazoa</taxon>
        <taxon>Ecdysozoa</taxon>
        <taxon>Nematoda</taxon>
        <taxon>Enoplea</taxon>
        <taxon>Dorylaimia</taxon>
        <taxon>Trichinellida</taxon>
        <taxon>Trichinellidae</taxon>
        <taxon>Trichinella</taxon>
    </lineage>
</organism>
<evidence type="ECO:0000313" key="2">
    <source>
        <dbReference type="Proteomes" id="UP000054653"/>
    </source>
</evidence>
<name>A0A0V1CUF9_TRIBR</name>
<evidence type="ECO:0000313" key="1">
    <source>
        <dbReference type="EMBL" id="KRY52949.1"/>
    </source>
</evidence>
<dbReference type="AlphaFoldDB" id="A0A0V1CUF9"/>
<sequence length="80" mass="9166">MATMATLKLTFNAYKKKKPKKHRTVTMCRHPKLHPAQAWKNLPKKNTNRIRVLEKNNLTLHNNNDAGDDIKLCLRCGSVG</sequence>
<keyword evidence="2" id="KW-1185">Reference proteome</keyword>
<dbReference type="EMBL" id="JYDI01000095">
    <property type="protein sequence ID" value="KRY52949.1"/>
    <property type="molecule type" value="Genomic_DNA"/>
</dbReference>
<proteinExistence type="predicted"/>
<accession>A0A0V1CUF9</accession>